<reference evidence="1 2" key="1">
    <citation type="submission" date="2017-06" db="EMBL/GenBank/DDBJ databases">
        <authorList>
            <person name="Kim H.J."/>
            <person name="Triplett B.A."/>
        </authorList>
    </citation>
    <scope>NUCLEOTIDE SEQUENCE [LARGE SCALE GENOMIC DNA]</scope>
</reference>
<accession>A0A222YWS2</accession>
<proteinExistence type="predicted"/>
<protein>
    <submittedName>
        <fullName evidence="1">Neck protein</fullName>
    </submittedName>
</protein>
<dbReference type="EMBL" id="MF351863">
    <property type="protein sequence ID" value="ASR76162.1"/>
    <property type="molecule type" value="Genomic_DNA"/>
</dbReference>
<dbReference type="RefSeq" id="YP_009791274.1">
    <property type="nucleotide sequence ID" value="NC_047838.1"/>
</dbReference>
<gene>
    <name evidence="1" type="primary">117</name>
    <name evidence="1" type="ORF">PBI_BELLAMY_117</name>
</gene>
<dbReference type="Proteomes" id="UP000221247">
    <property type="component" value="Segment"/>
</dbReference>
<dbReference type="GeneID" id="54981447"/>
<sequence>MAQPASRTDLINYCKRQLGAPVLEINIADEQVDDLVDDALQYFHERHFDGVIQTFLKYKITQDDIDRGRARGGNNPVGIVTTTATSTVGISSTFSFEENSNFLQIPPAVLGINKIFRFDGSNTVTNNMFSVKYQLFLNDVYTFSSTEILSYAMTKRYLEDLDFALGTEKYIRFNKRQDRLYLDFDWGAASKDDYLIIDCYRLIDPNDFTRVYNDSFLKKYLTALMKRQWGQNLIKFQGVKLPGGIELNGRQIYDDAEKDLEIIREQMSNTYELPPLDMIG</sequence>
<evidence type="ECO:0000313" key="2">
    <source>
        <dbReference type="Proteomes" id="UP000221247"/>
    </source>
</evidence>
<name>A0A222YWS2_9CAUD</name>
<evidence type="ECO:0000313" key="1">
    <source>
        <dbReference type="EMBL" id="ASR76162.1"/>
    </source>
</evidence>
<dbReference type="KEGG" id="vg:54981447"/>
<keyword evidence="2" id="KW-1185">Reference proteome</keyword>
<organism evidence="1 2">
    <name type="scientific">Synechococcus phage Bellamy</name>
    <dbReference type="NCBI Taxonomy" id="2023996"/>
    <lineage>
        <taxon>Viruses</taxon>
        <taxon>Duplodnaviria</taxon>
        <taxon>Heunggongvirae</taxon>
        <taxon>Uroviricota</taxon>
        <taxon>Caudoviricetes</taxon>
        <taxon>Pantevenvirales</taxon>
        <taxon>Kyanoviridae</taxon>
        <taxon>Bellamyvirus</taxon>
        <taxon>Bellamyvirus bellamy</taxon>
    </lineage>
</organism>